<dbReference type="PATRIC" id="fig|1641812.3.peg.1137"/>
<organism evidence="1 2">
    <name type="scientific">Microcystis aeruginosa NIES-2549</name>
    <dbReference type="NCBI Taxonomy" id="1641812"/>
    <lineage>
        <taxon>Bacteria</taxon>
        <taxon>Bacillati</taxon>
        <taxon>Cyanobacteriota</taxon>
        <taxon>Cyanophyceae</taxon>
        <taxon>Oscillatoriophycideae</taxon>
        <taxon>Chroococcales</taxon>
        <taxon>Microcystaceae</taxon>
        <taxon>Microcystis</taxon>
    </lineage>
</organism>
<protein>
    <submittedName>
        <fullName evidence="1">Uncharacterized protein</fullName>
    </submittedName>
</protein>
<dbReference type="Proteomes" id="UP000034103">
    <property type="component" value="Chromosome"/>
</dbReference>
<accession>A0A0F6U2D1</accession>
<gene>
    <name evidence="1" type="ORF">MYAER_1099</name>
</gene>
<dbReference type="AlphaFoldDB" id="A0A0F6U2D1"/>
<dbReference type="HOGENOM" id="CLU_3218595_0_0_3"/>
<name>A0A0F6U2D1_MICAE</name>
<evidence type="ECO:0000313" key="2">
    <source>
        <dbReference type="Proteomes" id="UP000034103"/>
    </source>
</evidence>
<proteinExistence type="predicted"/>
<reference evidence="1 2" key="1">
    <citation type="journal article" date="2015" name="Genome Announc.">
        <title>Complete Genome Sequence of Microcystis aeruginosa NIES-2549, a Bloom-Forming Cyanobacterium from Lake Kasumigaura, Japan.</title>
        <authorList>
            <person name="Yamaguchi H."/>
            <person name="Suzuki S."/>
            <person name="Tanabe Y."/>
            <person name="Osana Y."/>
            <person name="Shimura Y."/>
            <person name="Ishida K."/>
            <person name="Kawachi M."/>
        </authorList>
    </citation>
    <scope>NUCLEOTIDE SEQUENCE [LARGE SCALE GENOMIC DNA]</scope>
    <source>
        <strain evidence="1 2">NIES-2549</strain>
    </source>
</reference>
<evidence type="ECO:0000313" key="1">
    <source>
        <dbReference type="EMBL" id="AKE63457.1"/>
    </source>
</evidence>
<dbReference type="EMBL" id="CP011304">
    <property type="protein sequence ID" value="AKE63457.1"/>
    <property type="molecule type" value="Genomic_DNA"/>
</dbReference>
<sequence>MELSFYESSSIGLFCIAWLERLTSQVSYSGYLLPLKTSLEATPS</sequence>